<dbReference type="SUPFAM" id="SSF53335">
    <property type="entry name" value="S-adenosyl-L-methionine-dependent methyltransferases"/>
    <property type="match status" value="1"/>
</dbReference>
<proteinExistence type="inferred from homology"/>
<dbReference type="CDD" id="cd02440">
    <property type="entry name" value="AdoMet_MTases"/>
    <property type="match status" value="1"/>
</dbReference>
<dbReference type="Proteomes" id="UP000011693">
    <property type="component" value="Unassembled WGS sequence"/>
</dbReference>
<dbReference type="Gene3D" id="3.40.50.150">
    <property type="entry name" value="Vaccinia Virus protein VP39"/>
    <property type="match status" value="1"/>
</dbReference>
<dbReference type="Gene3D" id="3.30.530.20">
    <property type="match status" value="1"/>
</dbReference>
<dbReference type="STRING" id="1227492.C482_06202"/>
<evidence type="ECO:0000313" key="6">
    <source>
        <dbReference type="Proteomes" id="UP000011693"/>
    </source>
</evidence>
<name>M0ASE5_9EURY</name>
<feature type="domain" description="Methyltransferase type 11" evidence="3">
    <location>
        <begin position="189"/>
        <end position="286"/>
    </location>
</feature>
<dbReference type="EMBL" id="AOIN01000043">
    <property type="protein sequence ID" value="ELZ01621.1"/>
    <property type="molecule type" value="Genomic_DNA"/>
</dbReference>
<comment type="similarity">
    <text evidence="1">Belongs to the AHA1 family.</text>
</comment>
<dbReference type="InterPro" id="IPR013538">
    <property type="entry name" value="ASHA1/2-like_C"/>
</dbReference>
<dbReference type="Pfam" id="PF08327">
    <property type="entry name" value="AHSA1"/>
    <property type="match status" value="1"/>
</dbReference>
<dbReference type="InterPro" id="IPR023393">
    <property type="entry name" value="START-like_dom_sf"/>
</dbReference>
<feature type="domain" description="Activator of Hsp90 ATPase homologue 1/2-like C-terminal" evidence="4">
    <location>
        <begin position="46"/>
        <end position="113"/>
    </location>
</feature>
<comment type="caution">
    <text evidence="5">The sequence shown here is derived from an EMBL/GenBank/DDBJ whole genome shotgun (WGS) entry which is preliminary data.</text>
</comment>
<keyword evidence="5" id="KW-0489">Methyltransferase</keyword>
<accession>M0ASE5</accession>
<sequence>MTDPSRASDRTETTITTSYTAPGAPTAVFETTIEELETSLHRRDFRFEPGPDGRIIEDGFDVGRVTVWEPGELIVLEWRGASWEPDEVTELALTFDPFEDGTQVTVEHRGWGRLIDDPTDLVGWCAGELVAPLFESTAPKTFGDWLTDRQARTPAGEHARETYSEPLYHYPAFHLLLDELELSPDDHLLEIGCGGGAFLERALDHGCHAAAIDHSREMVEVARRTNRKAVDEGQLRVQEADAAALPFDDDTFTCAMMTKVLGLLPDPVAALEELHRVLEPGGRIVIEGSDPELRGTVAAPEPLASRLAFYESEDLEKIARDAGFEEVAVVRRTLEPYAETVGVLEAHRSLFEYRARVLQARKA</sequence>
<dbReference type="PANTHER" id="PTHR43591:SF110">
    <property type="entry name" value="RHODANESE DOMAIN-CONTAINING PROTEIN"/>
    <property type="match status" value="1"/>
</dbReference>
<dbReference type="SUPFAM" id="SSF55961">
    <property type="entry name" value="Bet v1-like"/>
    <property type="match status" value="1"/>
</dbReference>
<dbReference type="PATRIC" id="fig|1227492.4.peg.1198"/>
<gene>
    <name evidence="5" type="ORF">C482_06202</name>
</gene>
<protein>
    <submittedName>
        <fullName evidence="5">Type 11 methyltransferase</fullName>
    </submittedName>
</protein>
<evidence type="ECO:0000256" key="1">
    <source>
        <dbReference type="ARBA" id="ARBA00006817"/>
    </source>
</evidence>
<dbReference type="GO" id="GO:0008757">
    <property type="term" value="F:S-adenosylmethionine-dependent methyltransferase activity"/>
    <property type="evidence" value="ECO:0007669"/>
    <property type="project" value="InterPro"/>
</dbReference>
<reference evidence="5 6" key="1">
    <citation type="journal article" date="2014" name="PLoS Genet.">
        <title>Phylogenetically driven sequencing of extremely halophilic archaea reveals strategies for static and dynamic osmo-response.</title>
        <authorList>
            <person name="Becker E.A."/>
            <person name="Seitzer P.M."/>
            <person name="Tritt A."/>
            <person name="Larsen D."/>
            <person name="Krusor M."/>
            <person name="Yao A.I."/>
            <person name="Wu D."/>
            <person name="Madern D."/>
            <person name="Eisen J.A."/>
            <person name="Darling A.E."/>
            <person name="Facciotti M.T."/>
        </authorList>
    </citation>
    <scope>NUCLEOTIDE SEQUENCE [LARGE SCALE GENOMIC DNA]</scope>
    <source>
        <strain evidence="5 6">JCM 10990</strain>
    </source>
</reference>
<dbReference type="PANTHER" id="PTHR43591">
    <property type="entry name" value="METHYLTRANSFERASE"/>
    <property type="match status" value="1"/>
</dbReference>
<organism evidence="5 6">
    <name type="scientific">Natrialba chahannaoensis JCM 10990</name>
    <dbReference type="NCBI Taxonomy" id="1227492"/>
    <lineage>
        <taxon>Archaea</taxon>
        <taxon>Methanobacteriati</taxon>
        <taxon>Methanobacteriota</taxon>
        <taxon>Stenosarchaea group</taxon>
        <taxon>Halobacteria</taxon>
        <taxon>Halobacteriales</taxon>
        <taxon>Natrialbaceae</taxon>
        <taxon>Natrialba</taxon>
    </lineage>
</organism>
<feature type="region of interest" description="Disordered" evidence="2">
    <location>
        <begin position="1"/>
        <end position="22"/>
    </location>
</feature>
<dbReference type="InterPro" id="IPR013216">
    <property type="entry name" value="Methyltransf_11"/>
</dbReference>
<dbReference type="Pfam" id="PF08241">
    <property type="entry name" value="Methyltransf_11"/>
    <property type="match status" value="1"/>
</dbReference>
<dbReference type="AlphaFoldDB" id="M0ASE5"/>
<feature type="compositionally biased region" description="Basic and acidic residues" evidence="2">
    <location>
        <begin position="1"/>
        <end position="12"/>
    </location>
</feature>
<dbReference type="InterPro" id="IPR029063">
    <property type="entry name" value="SAM-dependent_MTases_sf"/>
</dbReference>
<evidence type="ECO:0000313" key="5">
    <source>
        <dbReference type="EMBL" id="ELZ01621.1"/>
    </source>
</evidence>
<dbReference type="RefSeq" id="WP_006166629.1">
    <property type="nucleotide sequence ID" value="NZ_AOIN01000043.1"/>
</dbReference>
<evidence type="ECO:0000259" key="4">
    <source>
        <dbReference type="Pfam" id="PF08327"/>
    </source>
</evidence>
<dbReference type="GO" id="GO:0032259">
    <property type="term" value="P:methylation"/>
    <property type="evidence" value="ECO:0007669"/>
    <property type="project" value="UniProtKB-KW"/>
</dbReference>
<keyword evidence="5" id="KW-0808">Transferase</keyword>
<evidence type="ECO:0000259" key="3">
    <source>
        <dbReference type="Pfam" id="PF08241"/>
    </source>
</evidence>
<keyword evidence="6" id="KW-1185">Reference proteome</keyword>
<evidence type="ECO:0000256" key="2">
    <source>
        <dbReference type="SAM" id="MobiDB-lite"/>
    </source>
</evidence>